<geneLocation type="plasmid" evidence="2">
    <name>Plasmid3 dna</name>
</geneLocation>
<name>A0A1Z4M379_9CYAN</name>
<reference evidence="1 2" key="1">
    <citation type="submission" date="2017-06" db="EMBL/GenBank/DDBJ databases">
        <title>Genome sequencing of cyanobaciteial culture collection at National Institute for Environmental Studies (NIES).</title>
        <authorList>
            <person name="Hirose Y."/>
            <person name="Shimura Y."/>
            <person name="Fujisawa T."/>
            <person name="Nakamura Y."/>
            <person name="Kawachi M."/>
        </authorList>
    </citation>
    <scope>NUCLEOTIDE SEQUENCE [LARGE SCALE GENOMIC DNA]</scope>
    <source>
        <strain evidence="1 2">NIES-267</strain>
        <plasmid evidence="2">Plasmid3 dna</plasmid>
    </source>
</reference>
<dbReference type="AlphaFoldDB" id="A0A1Z4M379"/>
<evidence type="ECO:0000313" key="1">
    <source>
        <dbReference type="EMBL" id="BAY87927.1"/>
    </source>
</evidence>
<sequence>MNVIKDLDNFHYGILQTLSLIQKLKQEHPSLFNEVLPEDSDIRMADVLQGLLNAESELSKSLDLVGTDLEVD</sequence>
<dbReference type="Proteomes" id="UP000218418">
    <property type="component" value="Plasmid plasmid3"/>
</dbReference>
<gene>
    <name evidence="1" type="ORF">NIES267_74510</name>
</gene>
<proteinExistence type="predicted"/>
<keyword evidence="2" id="KW-1185">Reference proteome</keyword>
<keyword evidence="1" id="KW-0614">Plasmid</keyword>
<accession>A0A1Z4M379</accession>
<organism evidence="1 2">
    <name type="scientific">Calothrix parasitica NIES-267</name>
    <dbReference type="NCBI Taxonomy" id="1973488"/>
    <lineage>
        <taxon>Bacteria</taxon>
        <taxon>Bacillati</taxon>
        <taxon>Cyanobacteriota</taxon>
        <taxon>Cyanophyceae</taxon>
        <taxon>Nostocales</taxon>
        <taxon>Calotrichaceae</taxon>
        <taxon>Calothrix</taxon>
    </lineage>
</organism>
<evidence type="ECO:0000313" key="2">
    <source>
        <dbReference type="Proteomes" id="UP000218418"/>
    </source>
</evidence>
<dbReference type="EMBL" id="AP018230">
    <property type="protein sequence ID" value="BAY87927.1"/>
    <property type="molecule type" value="Genomic_DNA"/>
</dbReference>
<protein>
    <submittedName>
        <fullName evidence="1">Uncharacterized protein</fullName>
    </submittedName>
</protein>